<organism evidence="2 3">
    <name type="scientific">Marinobacter adhaerens</name>
    <dbReference type="NCBI Taxonomy" id="1033846"/>
    <lineage>
        <taxon>Bacteria</taxon>
        <taxon>Pseudomonadati</taxon>
        <taxon>Pseudomonadota</taxon>
        <taxon>Gammaproteobacteria</taxon>
        <taxon>Pseudomonadales</taxon>
        <taxon>Marinobacteraceae</taxon>
        <taxon>Marinobacter</taxon>
    </lineage>
</organism>
<keyword evidence="1" id="KW-0812">Transmembrane</keyword>
<accession>A0A851I084</accession>
<dbReference type="Proteomes" id="UP000536442">
    <property type="component" value="Unassembled WGS sequence"/>
</dbReference>
<dbReference type="AlphaFoldDB" id="A0A851I084"/>
<protein>
    <recommendedName>
        <fullName evidence="4">Toxin CptA</fullName>
    </recommendedName>
</protein>
<sequence length="153" mass="16517">MSSRTDLTLSPSTAAGCLAAAPWLATCAFALIAGAAGKHWMYLLALPTLVGATAQFRLNGLLKGATAVRALYQDQNTLFARLGNGRTIAVSPCSSSRISSKVVLLKLRPTASRYSTYPVVLLTGKRIAGNLPEDQFRRLRMWLRLGHTQQSLE</sequence>
<evidence type="ECO:0000313" key="2">
    <source>
        <dbReference type="EMBL" id="NWN92545.1"/>
    </source>
</evidence>
<evidence type="ECO:0000313" key="3">
    <source>
        <dbReference type="Proteomes" id="UP000536442"/>
    </source>
</evidence>
<proteinExistence type="predicted"/>
<dbReference type="EMBL" id="JABEVQ010000007">
    <property type="protein sequence ID" value="NWN92545.1"/>
    <property type="molecule type" value="Genomic_DNA"/>
</dbReference>
<evidence type="ECO:0008006" key="4">
    <source>
        <dbReference type="Google" id="ProtNLM"/>
    </source>
</evidence>
<dbReference type="PROSITE" id="PS51257">
    <property type="entry name" value="PROKAR_LIPOPROTEIN"/>
    <property type="match status" value="1"/>
</dbReference>
<keyword evidence="1" id="KW-0472">Membrane</keyword>
<evidence type="ECO:0000256" key="1">
    <source>
        <dbReference type="SAM" id="Phobius"/>
    </source>
</evidence>
<gene>
    <name evidence="2" type="ORF">HLV39_13700</name>
</gene>
<feature type="transmembrane region" description="Helical" evidence="1">
    <location>
        <begin position="40"/>
        <end position="58"/>
    </location>
</feature>
<comment type="caution">
    <text evidence="2">The sequence shown here is derived from an EMBL/GenBank/DDBJ whole genome shotgun (WGS) entry which is preliminary data.</text>
</comment>
<name>A0A851I084_9GAMM</name>
<keyword evidence="1" id="KW-1133">Transmembrane helix</keyword>
<keyword evidence="3" id="KW-1185">Reference proteome</keyword>
<reference evidence="2 3" key="1">
    <citation type="submission" date="2020-03" db="EMBL/GenBank/DDBJ databases">
        <title>Metagenomic, metatranscriptomic, and metabolomic analyses revealed the key microbes and metabolic features during the fermentation of ganjang, Korean traditional soy sauce.</title>
        <authorList>
            <person name="Chun B.H."/>
            <person name="Jeon C.O."/>
        </authorList>
    </citation>
    <scope>NUCLEOTIDE SEQUENCE [LARGE SCALE GENOMIC DNA]</scope>
    <source>
        <strain evidence="2 3">KG14</strain>
    </source>
</reference>